<protein>
    <submittedName>
        <fullName evidence="8">Aspartate/tyrosine/aromatic aminotransferase</fullName>
    </submittedName>
</protein>
<comment type="subunit">
    <text evidence="3">Homodimer.</text>
</comment>
<dbReference type="SUPFAM" id="SSF53383">
    <property type="entry name" value="PLP-dependent transferases"/>
    <property type="match status" value="1"/>
</dbReference>
<sequence length="396" mass="42882">MFTDIQAVPPDPIYNLTTACNADPNPQKLNLGVGVYKDAAGHIPVLDSVKTAEQRILADEDTKNYLPIDGTPDFGEAVRSLLLGADHSLATAPDSITLHTPGGTGALRLACELVAKNRPDATVWLSDPTWTNHAQIAQQAGLAVRTYPYLDAETHSILREKMFAAWAAVPAGDVVLVHGCCHNPTGLDLEPDDWQRLAELSRERGFQVLVDLAYQGFGRGLDLDAAGVRVLADAGLPILIASSYSKNFGLYNERTGALTAFGFGPASDAMLSQLKVHARSLWSSPPAHGARIVSSILTDQELHTAWTVELAAMRDRINEMRSLLAESMHQHGADRDFSFITRQYGLFSLTGIDAETNAQMRANQSIYFMSTGRINVAGLSAATIEYFCQAYVATLN</sequence>
<dbReference type="GO" id="GO:0042802">
    <property type="term" value="F:identical protein binding"/>
    <property type="evidence" value="ECO:0007669"/>
    <property type="project" value="TreeGrafter"/>
</dbReference>
<keyword evidence="6" id="KW-0663">Pyridoxal phosphate</keyword>
<dbReference type="InterPro" id="IPR000796">
    <property type="entry name" value="Asp_trans"/>
</dbReference>
<organism evidence="8">
    <name type="scientific">Caldilineaceae bacterium SB0662_bin_9</name>
    <dbReference type="NCBI Taxonomy" id="2605258"/>
    <lineage>
        <taxon>Bacteria</taxon>
        <taxon>Bacillati</taxon>
        <taxon>Chloroflexota</taxon>
        <taxon>Caldilineae</taxon>
        <taxon>Caldilineales</taxon>
        <taxon>Caldilineaceae</taxon>
    </lineage>
</organism>
<comment type="cofactor">
    <cofactor evidence="1">
        <name>pyridoxal 5'-phosphate</name>
        <dbReference type="ChEBI" id="CHEBI:597326"/>
    </cofactor>
</comment>
<dbReference type="AlphaFoldDB" id="A0A6B1DSN2"/>
<dbReference type="PANTHER" id="PTHR11879">
    <property type="entry name" value="ASPARTATE AMINOTRANSFERASE"/>
    <property type="match status" value="1"/>
</dbReference>
<comment type="caution">
    <text evidence="8">The sequence shown here is derived from an EMBL/GenBank/DDBJ whole genome shotgun (WGS) entry which is preliminary data.</text>
</comment>
<evidence type="ECO:0000256" key="3">
    <source>
        <dbReference type="ARBA" id="ARBA00011738"/>
    </source>
</evidence>
<evidence type="ECO:0000313" key="8">
    <source>
        <dbReference type="EMBL" id="MYD90750.1"/>
    </source>
</evidence>
<dbReference type="InterPro" id="IPR015421">
    <property type="entry name" value="PyrdxlP-dep_Trfase_major"/>
</dbReference>
<dbReference type="Gene3D" id="3.40.640.10">
    <property type="entry name" value="Type I PLP-dependent aspartate aminotransferase-like (Major domain)"/>
    <property type="match status" value="1"/>
</dbReference>
<dbReference type="PRINTS" id="PR00799">
    <property type="entry name" value="TRANSAMINASE"/>
</dbReference>
<evidence type="ECO:0000256" key="6">
    <source>
        <dbReference type="ARBA" id="ARBA00022898"/>
    </source>
</evidence>
<evidence type="ECO:0000256" key="5">
    <source>
        <dbReference type="ARBA" id="ARBA00022679"/>
    </source>
</evidence>
<dbReference type="Gene3D" id="3.90.1150.10">
    <property type="entry name" value="Aspartate Aminotransferase, domain 1"/>
    <property type="match status" value="1"/>
</dbReference>
<dbReference type="EMBL" id="VXPY01000076">
    <property type="protein sequence ID" value="MYD90750.1"/>
    <property type="molecule type" value="Genomic_DNA"/>
</dbReference>
<accession>A0A6B1DSN2</accession>
<keyword evidence="5 8" id="KW-0808">Transferase</keyword>
<evidence type="ECO:0000256" key="4">
    <source>
        <dbReference type="ARBA" id="ARBA00022576"/>
    </source>
</evidence>
<dbReference type="GO" id="GO:0005829">
    <property type="term" value="C:cytosol"/>
    <property type="evidence" value="ECO:0007669"/>
    <property type="project" value="TreeGrafter"/>
</dbReference>
<dbReference type="NCBIfam" id="NF006719">
    <property type="entry name" value="PRK09257.1"/>
    <property type="match status" value="1"/>
</dbReference>
<dbReference type="GO" id="GO:0004069">
    <property type="term" value="F:L-aspartate:2-oxoglutarate aminotransferase activity"/>
    <property type="evidence" value="ECO:0007669"/>
    <property type="project" value="TreeGrafter"/>
</dbReference>
<dbReference type="PANTHER" id="PTHR11879:SF22">
    <property type="entry name" value="ASPARTATE AMINOTRANSFERASE, MITOCHONDRIAL"/>
    <property type="match status" value="1"/>
</dbReference>
<proteinExistence type="inferred from homology"/>
<dbReference type="InterPro" id="IPR015424">
    <property type="entry name" value="PyrdxlP-dep_Trfase"/>
</dbReference>
<dbReference type="InterPro" id="IPR004839">
    <property type="entry name" value="Aminotransferase_I/II_large"/>
</dbReference>
<reference evidence="8" key="1">
    <citation type="submission" date="2019-09" db="EMBL/GenBank/DDBJ databases">
        <title>Characterisation of the sponge microbiome using genome-centric metagenomics.</title>
        <authorList>
            <person name="Engelberts J.P."/>
            <person name="Robbins S.J."/>
            <person name="De Goeij J.M."/>
            <person name="Aranda M."/>
            <person name="Bell S.C."/>
            <person name="Webster N.S."/>
        </authorList>
    </citation>
    <scope>NUCLEOTIDE SEQUENCE</scope>
    <source>
        <strain evidence="8">SB0662_bin_9</strain>
    </source>
</reference>
<dbReference type="Pfam" id="PF00155">
    <property type="entry name" value="Aminotran_1_2"/>
    <property type="match status" value="1"/>
</dbReference>
<evidence type="ECO:0000259" key="7">
    <source>
        <dbReference type="Pfam" id="PF00155"/>
    </source>
</evidence>
<dbReference type="GO" id="GO:0030170">
    <property type="term" value="F:pyridoxal phosphate binding"/>
    <property type="evidence" value="ECO:0007669"/>
    <property type="project" value="InterPro"/>
</dbReference>
<name>A0A6B1DSN2_9CHLR</name>
<dbReference type="GO" id="GO:0033585">
    <property type="term" value="P:L-phenylalanine biosynthetic process from chorismate via phenylpyruvate"/>
    <property type="evidence" value="ECO:0007669"/>
    <property type="project" value="TreeGrafter"/>
</dbReference>
<keyword evidence="4 8" id="KW-0032">Aminotransferase</keyword>
<dbReference type="GO" id="GO:0004838">
    <property type="term" value="F:L-tyrosine-2-oxoglutarate transaminase activity"/>
    <property type="evidence" value="ECO:0007669"/>
    <property type="project" value="TreeGrafter"/>
</dbReference>
<dbReference type="InterPro" id="IPR015422">
    <property type="entry name" value="PyrdxlP-dep_Trfase_small"/>
</dbReference>
<comment type="similarity">
    <text evidence="2">Belongs to the class-I pyridoxal-phosphate-dependent aminotransferase family.</text>
</comment>
<evidence type="ECO:0000256" key="2">
    <source>
        <dbReference type="ARBA" id="ARBA00007441"/>
    </source>
</evidence>
<evidence type="ECO:0000256" key="1">
    <source>
        <dbReference type="ARBA" id="ARBA00001933"/>
    </source>
</evidence>
<gene>
    <name evidence="8" type="ORF">F4Y08_10515</name>
</gene>
<feature type="domain" description="Aminotransferase class I/classII large" evidence="7">
    <location>
        <begin position="27"/>
        <end position="390"/>
    </location>
</feature>
<dbReference type="CDD" id="cd00609">
    <property type="entry name" value="AAT_like"/>
    <property type="match status" value="1"/>
</dbReference>